<name>A0ABU8DM81_ERWAP</name>
<sequence>MALNLDTLGLSATVTAEGISAPDYQTILDTLTNYFKQIYGSDAYLEPDSKDGQMVALVALAIHDANTAAIAVYRSFSPTTARSDALTSNVRINGIARKPAVNSTVDLVLTGTVGTTISNGSVKDSNNIIWDLPSTVVIGTDGRAEVTATCKVSGPVAAITGSVSQINTPTRGWISVTNATAAAPGRDAESDAQLRARQRQSVALPSLTTFDGLDGAIASVSGVTRHKLYENDTGDTDDNGMPAHSITAVVEGGNVTEIANTIRGKKTPGVSTFGNTSVSVNDLYGNAQIISFSRPVLVRIFVEIELRAFAGYANTIGDGIKSAVSAYISGIDIGSDVLLSRLYSPANLTAGADSNDSRYYDVLSVRIGTDMGSLSTSNITIGHDAMPVCDAGDVKITVRQ</sequence>
<gene>
    <name evidence="2" type="ORF">V8N49_23660</name>
</gene>
<dbReference type="Pfam" id="PF04865">
    <property type="entry name" value="Baseplate_J"/>
    <property type="match status" value="1"/>
</dbReference>
<evidence type="ECO:0000313" key="3">
    <source>
        <dbReference type="Proteomes" id="UP001306592"/>
    </source>
</evidence>
<reference evidence="2 3" key="1">
    <citation type="submission" date="2024-02" db="EMBL/GenBank/DDBJ databases">
        <title>First report Erwinia aphidicola in onion in Chile.</title>
        <authorList>
            <person name="Valenzuela M."/>
            <person name="Pena M."/>
            <person name="Dutta B."/>
        </authorList>
    </citation>
    <scope>NUCLEOTIDE SEQUENCE [LARGE SCALE GENOMIC DNA]</scope>
    <source>
        <strain evidence="2 3">QCJ3A</strain>
    </source>
</reference>
<protein>
    <submittedName>
        <fullName evidence="2">Baseplate J/gp47 family protein</fullName>
    </submittedName>
</protein>
<dbReference type="InterPro" id="IPR006949">
    <property type="entry name" value="Barrel_Baseplate_J-like"/>
</dbReference>
<evidence type="ECO:0000259" key="1">
    <source>
        <dbReference type="Pfam" id="PF04865"/>
    </source>
</evidence>
<accession>A0ABU8DM81</accession>
<comment type="caution">
    <text evidence="2">The sequence shown here is derived from an EMBL/GenBank/DDBJ whole genome shotgun (WGS) entry which is preliminary data.</text>
</comment>
<organism evidence="2 3">
    <name type="scientific">Erwinia aphidicola</name>
    <dbReference type="NCBI Taxonomy" id="68334"/>
    <lineage>
        <taxon>Bacteria</taxon>
        <taxon>Pseudomonadati</taxon>
        <taxon>Pseudomonadota</taxon>
        <taxon>Gammaproteobacteria</taxon>
        <taxon>Enterobacterales</taxon>
        <taxon>Erwiniaceae</taxon>
        <taxon>Erwinia</taxon>
    </lineage>
</organism>
<proteinExistence type="predicted"/>
<dbReference type="EMBL" id="JBANEI010000036">
    <property type="protein sequence ID" value="MEI2684614.1"/>
    <property type="molecule type" value="Genomic_DNA"/>
</dbReference>
<keyword evidence="3" id="KW-1185">Reference proteome</keyword>
<dbReference type="Proteomes" id="UP001306592">
    <property type="component" value="Unassembled WGS sequence"/>
</dbReference>
<feature type="domain" description="Baseplate protein J-like barrel" evidence="1">
    <location>
        <begin position="107"/>
        <end position="185"/>
    </location>
</feature>
<evidence type="ECO:0000313" key="2">
    <source>
        <dbReference type="EMBL" id="MEI2684614.1"/>
    </source>
</evidence>
<dbReference type="RefSeq" id="WP_336204423.1">
    <property type="nucleotide sequence ID" value="NZ_JBANEI010000036.1"/>
</dbReference>